<accession>A0A8C4SI79</accession>
<feature type="domain" description="Cadherin" evidence="14">
    <location>
        <begin position="341"/>
        <end position="450"/>
    </location>
</feature>
<keyword evidence="9 13" id="KW-1133">Transmembrane helix</keyword>
<organism evidence="15 16">
    <name type="scientific">Erpetoichthys calabaricus</name>
    <name type="common">Rope fish</name>
    <name type="synonym">Calamoichthys calabaricus</name>
    <dbReference type="NCBI Taxonomy" id="27687"/>
    <lineage>
        <taxon>Eukaryota</taxon>
        <taxon>Metazoa</taxon>
        <taxon>Chordata</taxon>
        <taxon>Craniata</taxon>
        <taxon>Vertebrata</taxon>
        <taxon>Euteleostomi</taxon>
        <taxon>Actinopterygii</taxon>
        <taxon>Polypteriformes</taxon>
        <taxon>Polypteridae</taxon>
        <taxon>Erpetoichthys</taxon>
    </lineage>
</organism>
<keyword evidence="4 13" id="KW-0812">Transmembrane</keyword>
<keyword evidence="8" id="KW-0130">Cell adhesion</keyword>
<keyword evidence="6" id="KW-0677">Repeat</keyword>
<keyword evidence="3" id="KW-1003">Cell membrane</keyword>
<dbReference type="FunFam" id="2.60.40.60:FF:000002">
    <property type="entry name" value="Protocadherin alpha 2"/>
    <property type="match status" value="5"/>
</dbReference>
<evidence type="ECO:0000256" key="2">
    <source>
        <dbReference type="ARBA" id="ARBA00004251"/>
    </source>
</evidence>
<feature type="domain" description="Cadherin" evidence="14">
    <location>
        <begin position="1128"/>
        <end position="1235"/>
    </location>
</feature>
<dbReference type="InterPro" id="IPR013164">
    <property type="entry name" value="Cadherin_N"/>
</dbReference>
<dbReference type="InterPro" id="IPR032455">
    <property type="entry name" value="Cadherin_C"/>
</dbReference>
<dbReference type="GO" id="GO:0005509">
    <property type="term" value="F:calcium ion binding"/>
    <property type="evidence" value="ECO:0007669"/>
    <property type="project" value="UniProtKB-UniRule"/>
</dbReference>
<dbReference type="Ensembl" id="ENSECRT00000017478.1">
    <property type="protein sequence ID" value="ENSECRP00000017150.1"/>
    <property type="gene ID" value="ENSECRG00000011395.1"/>
</dbReference>
<feature type="domain" description="Cadherin" evidence="14">
    <location>
        <begin position="2739"/>
        <end position="2824"/>
    </location>
</feature>
<dbReference type="GeneTree" id="ENSGT00940000164725"/>
<feature type="domain" description="Cadherin" evidence="14">
    <location>
        <begin position="590"/>
        <end position="697"/>
    </location>
</feature>
<feature type="domain" description="Cadherin" evidence="14">
    <location>
        <begin position="19"/>
        <end position="127"/>
    </location>
</feature>
<dbReference type="FunFam" id="2.60.40.60:FF:000129">
    <property type="entry name" value="protocadherin alpha-C2 isoform X1"/>
    <property type="match status" value="5"/>
</dbReference>
<feature type="domain" description="Cadherin" evidence="14">
    <location>
        <begin position="1236"/>
        <end position="1340"/>
    </location>
</feature>
<dbReference type="FunFam" id="2.60.40.60:FF:000007">
    <property type="entry name" value="Protocadherin alpha 2"/>
    <property type="match status" value="4"/>
</dbReference>
<dbReference type="CDD" id="cd11304">
    <property type="entry name" value="Cadherin_repeat"/>
    <property type="match status" value="25"/>
</dbReference>
<dbReference type="InterPro" id="IPR020894">
    <property type="entry name" value="Cadherin_CS"/>
</dbReference>
<dbReference type="FunFam" id="2.60.40.60:FF:000006">
    <property type="entry name" value="Protocadherin alpha 2"/>
    <property type="match status" value="1"/>
</dbReference>
<feature type="domain" description="Cadherin" evidence="14">
    <location>
        <begin position="2510"/>
        <end position="2614"/>
    </location>
</feature>
<evidence type="ECO:0000259" key="14">
    <source>
        <dbReference type="PROSITE" id="PS50268"/>
    </source>
</evidence>
<evidence type="ECO:0000313" key="15">
    <source>
        <dbReference type="Ensembl" id="ENSECRP00000017150.1"/>
    </source>
</evidence>
<proteinExistence type="predicted"/>
<reference evidence="15" key="1">
    <citation type="submission" date="2021-06" db="EMBL/GenBank/DDBJ databases">
        <authorList>
            <consortium name="Wellcome Sanger Institute Data Sharing"/>
        </authorList>
    </citation>
    <scope>NUCLEOTIDE SEQUENCE [LARGE SCALE GENOMIC DNA]</scope>
</reference>
<name>A0A8C4SI79_ERPCA</name>
<feature type="transmembrane region" description="Helical" evidence="13">
    <location>
        <begin position="2850"/>
        <end position="2873"/>
    </location>
</feature>
<dbReference type="InterPro" id="IPR050174">
    <property type="entry name" value="Protocadherin/Cadherin-CA"/>
</dbReference>
<dbReference type="PANTHER" id="PTHR24028:SF288">
    <property type="entry name" value="PROTOCADHERIN ALPHA-C2-LIKE-RELATED"/>
    <property type="match status" value="1"/>
</dbReference>
<keyword evidence="16" id="KW-1185">Reference proteome</keyword>
<comment type="function">
    <text evidence="1">Potential calcium-dependent cell-adhesion protein. May be involved in the establishment and maintenance of specific neuronal connections in the brain.</text>
</comment>
<reference evidence="15" key="2">
    <citation type="submission" date="2025-08" db="UniProtKB">
        <authorList>
            <consortium name="Ensembl"/>
        </authorList>
    </citation>
    <scope>IDENTIFICATION</scope>
</reference>
<feature type="domain" description="Cadherin" evidence="14">
    <location>
        <begin position="698"/>
        <end position="802"/>
    </location>
</feature>
<evidence type="ECO:0000256" key="4">
    <source>
        <dbReference type="ARBA" id="ARBA00022692"/>
    </source>
</evidence>
<evidence type="ECO:0000256" key="9">
    <source>
        <dbReference type="ARBA" id="ARBA00022989"/>
    </source>
</evidence>
<reference evidence="15" key="3">
    <citation type="submission" date="2025-09" db="UniProtKB">
        <authorList>
            <consortium name="Ensembl"/>
        </authorList>
    </citation>
    <scope>IDENTIFICATION</scope>
</reference>
<feature type="domain" description="Cadherin" evidence="14">
    <location>
        <begin position="2068"/>
        <end position="2136"/>
    </location>
</feature>
<dbReference type="FunFam" id="2.60.40.60:FF:000092">
    <property type="entry name" value="Protocadherin 8"/>
    <property type="match status" value="1"/>
</dbReference>
<feature type="domain" description="Cadherin" evidence="14">
    <location>
        <begin position="1451"/>
        <end position="1621"/>
    </location>
</feature>
<evidence type="ECO:0000256" key="13">
    <source>
        <dbReference type="SAM" id="Phobius"/>
    </source>
</evidence>
<dbReference type="GO" id="GO:0005886">
    <property type="term" value="C:plasma membrane"/>
    <property type="evidence" value="ECO:0007669"/>
    <property type="project" value="UniProtKB-SubCell"/>
</dbReference>
<dbReference type="FunFam" id="2.60.40.60:FF:000004">
    <property type="entry name" value="Protocadherin 1 gamma 2"/>
    <property type="match status" value="5"/>
</dbReference>
<evidence type="ECO:0000313" key="16">
    <source>
        <dbReference type="Proteomes" id="UP000694620"/>
    </source>
</evidence>
<keyword evidence="7 12" id="KW-0106">Calcium</keyword>
<dbReference type="PROSITE" id="PS50268">
    <property type="entry name" value="CADHERIN_2"/>
    <property type="match status" value="25"/>
</dbReference>
<feature type="domain" description="Cadherin" evidence="14">
    <location>
        <begin position="1944"/>
        <end position="2053"/>
    </location>
</feature>
<feature type="domain" description="Cadherin" evidence="14">
    <location>
        <begin position="2293"/>
        <end position="2401"/>
    </location>
</feature>
<feature type="domain" description="Cadherin" evidence="14">
    <location>
        <begin position="803"/>
        <end position="911"/>
    </location>
</feature>
<dbReference type="Pfam" id="PF00028">
    <property type="entry name" value="Cadherin"/>
    <property type="match status" value="24"/>
</dbReference>
<evidence type="ECO:0000256" key="12">
    <source>
        <dbReference type="PROSITE-ProRule" id="PRU00043"/>
    </source>
</evidence>
<feature type="domain" description="Cadherin" evidence="14">
    <location>
        <begin position="2193"/>
        <end position="2292"/>
    </location>
</feature>
<sequence length="2967" mass="329808">MFSVEVEILDVNDNAPRFPFTVRRINISEAKLKGDRFLLVKAVDPDIGNNSVCNYKLSENLYFEIAVKTWKDGSVSADLLIKEALDREQLAEHNLILTALDCGKPALSGTINITVAILDDNDNAPIFEREVYHVEVSEKTLTGTTFITLNATDADEGSNAELFYSFNPHTSEEAQMKFRLNSRTGDLIVNEPLDFEEAPLYELFVQASDNGPNPMTGHCKVIIKVVDSNDNQPEIIVASSQSSVSEDVPIGTVIALFSVTDLDSGNNGRVNCHISSNNEFELQQTMDNVYALVTAELLDRERKSSFNITIVVKDEGTPPLANNKTICLNVLDVNDNAPSFSRASYEIPVPENNIPGTLLCSITAVDPDANLNGVLKYYIEEKNYSNNTFMNFFSINRDNGNIYSLQSFDYEKQTFFTFNVIAKDSGTPQLSNSVTVKITVLDENDNIPVIVSPWRPHGSIVSDIIPRSAEEGYLVTKVIAIDDDSVQNSRITYHLLQVTDQTLFTLNQESICEFKTECILNLEALLENPLQMFNGSVSADLLIKEALDREKQAVHNLILTALDCGIPALSGSINITVTILDENDNAPKFEKQIYEVEVSENTIIGATFVTLNATDADEGLNAELLYSFNPHTSEKAQMKFRLNSRTGELSVNELLDFEQFPLYELFVQAKDFGPNPLTGHCKVIIKVVDSNDNRPEIIVASSQGSVSEDVPIGTVLALFSVTDLDSGNNGRVNCHISDNVEFELQQTMDNVYALVTAKLLDRERKPSFNITIIVKDEGTPPLTNNKTIFLNVLDVNDNAPFFSRALYEIPIAENNIPGSLLCSITAKDPDADLNGALKYSIKETNDSNSFTNYFSINRDNGNIYSLQSFDYEQQTFYTFNVVAKDSGALQLSSSVTINITVLDENDNTPVIVSPWRPHGSIVSDTIPSSADEGYLVTKVIAIDDDSVQNSRITYHLLQVTDQTLFTLNQHSGELRTRRRFGFRDSSKQRLVIQARDNGNPSLSSTVEILDVNDNAPRFPFTVSRINISESKLKDERFLLVKALDPDDGNNSVCNYKLSENVYFNIAVQTWNDGSVSADLLIKEALDREQQAVHNLILTAVDCGKPALSGSINITVIILDDNDNAPKFERQIYQVEVSENTLIGTTFITLNATDADEGSNAELLYSFNPHTSEKAQMKFHLNSRTGELSVNELLDFEQSRQYELFVQAKDNGPNPMTGHCKVIIKVLDSNDNQPEIIVASLKSSVLEDVPIGTVIALFSVTDMDSGKNGRVNCRISNNDEFKLQQTMDNVYALVTATLLDRERRSSFNVTIVVKDEGSPPLTNNRTIPLNLLDVNDNAPSFSRASFEIPIPENNIPGTLNGALKYSIVEKNDVNKTFTKYFSINSENGNIYSMQSFDYEQQTFYTFEVVAKDSGTPQLSSSVTVKITVLDENDNSPVIVSPWRPHGSIVSDTISSSAEEGYLVTKVIAIDEDSVQNSRITYHLLQVTDQTLFTLNQYSGELRTRRRFSLRDSSKQRLVIQARDNGNPSLSSTVTILISKFDPEVEGLLTINDEVETEYVSSLNMYLMIGLASASLLLFLTIVICAALKYECVLNLEALLENPLQMFSVEVEILDVNDNAPRFPFTVSQINISESKLKGERFLLVKAVDIDVGNNTVCNYKLSENVIFEIAVQTWKDGSVYADLVIKDALDREEQAVYNLILTALDCGKPALSGSINITVTITDENDNAPKFEREMYQVEVSETTLIGTTFITLNATDADEGSNAELLYSFIPHTSEKAQMKFSLNSRTGELSVKELLDFEQSPLYELFVQTKDKGSHPMTGHCKVIIKIIDSNDNKPEIIVASSQSSVSEDVPIGTVIALFSVTDLDSGNNGRVNCHISDNDEFKLQQSMDNVYALVTAELLDRERKSTFNITIIVKDKGTPPLTNNKTIYLNILDVNDNAPTFSRALYEIPVPENNIPGTLLCSVTAMDPDADLNGAMKYSIKETNDFNNTFTKYFSINRDNGNIYSLQSFDYEKQTFYTFDVVAKDSGIPQLSSSVTVKINVLDENDNTPVIVSPWRPHGSIVSDAIPSSAEEGYLVTKVIAIDDDSVQNSRITYHLLQVTDQTLFSLNQYTGELRTRRRLGVRDSSKQRLVIQAGTMAILHCHQQLQSSYQDLSQKLKMYVIVVQEMLRLVNLFLIFTKIGIIICLKTRYSVPEELQEGTVIGNIASDIGLDTSNLSKRGLRIALGSGKHYLDVNKINGHLFIKKKIDRESICEFKDECVLNLEALLENPLQMFSVEVEILDVNDNAPRFPFTVSQINISESKLKGERFLLVKAVDIDVGNNTVCNYKLSENVIFEIAVQTWKDGSVYADLVIKDALDREEQAVYNLILTALDCGKPALSGSINITVTIIDENDNAPKFEREMYQVEVSETTLIGTTFITLNATDADEGSNAELLYSFISHTSEKAQMKFSLNSRTGELGVKELLDFEQSPLYELFVQAKDKGFNAMTGHCKVIIKIIDSNDNKPEIIVASSQSSVSEDVPIGTVIALFSVTDLDSGNNGRVNCHISDNDEFKLQQSMDNVYALVTAELLDRERKSTFNITIIVKDKGTPPLTNNKTIYLNILDVNDNAPTFSRALYEIPVPENNIPGTLLCSVTAMDPDADLNGAMKYSIKETNDFNNTFTKYFSINRDNGNIYSLQSFDYEIQTFYTFDVVAKDSGIPQLSSSVTVKINVLDENDNTPVIVSPWRPHGSIVSDAIPSSAEEGYLVTKVIAIDDDSVQNSRITYHLLQVTDQTLFSLNQYTGELRTRRRLGVRDSSKQRLVIQARDNGNPSLSSTVTILISRSIPEVEGLLTPNDEVETEYLSSLNIYLMIGLATASFLFLLTIVICTALKCHRNPSEDSTKSSHRISCYSQRDSMISDLPAHSTLYSSDAYWHSVLLAESRKGKMLVRQSMPNGTGFIVSSLERNPEQGTISELADTPIQVRV</sequence>
<evidence type="ECO:0000256" key="1">
    <source>
        <dbReference type="ARBA" id="ARBA00003436"/>
    </source>
</evidence>
<evidence type="ECO:0000256" key="5">
    <source>
        <dbReference type="ARBA" id="ARBA00022729"/>
    </source>
</evidence>
<feature type="domain" description="Cadherin" evidence="14">
    <location>
        <begin position="2402"/>
        <end position="2509"/>
    </location>
</feature>
<evidence type="ECO:0000256" key="11">
    <source>
        <dbReference type="ARBA" id="ARBA00023180"/>
    </source>
</evidence>
<dbReference type="SMART" id="SM00112">
    <property type="entry name" value="CA"/>
    <property type="match status" value="25"/>
</dbReference>
<feature type="domain" description="Cadherin" evidence="14">
    <location>
        <begin position="1731"/>
        <end position="1838"/>
    </location>
</feature>
<dbReference type="PRINTS" id="PR00205">
    <property type="entry name" value="CADHERIN"/>
</dbReference>
<feature type="domain" description="Cadherin" evidence="14">
    <location>
        <begin position="1839"/>
        <end position="1943"/>
    </location>
</feature>
<dbReference type="Pfam" id="PF08266">
    <property type="entry name" value="Cadherin_2"/>
    <property type="match status" value="1"/>
</dbReference>
<dbReference type="PANTHER" id="PTHR24028">
    <property type="entry name" value="CADHERIN-87A"/>
    <property type="match status" value="1"/>
</dbReference>
<dbReference type="SUPFAM" id="SSF49313">
    <property type="entry name" value="Cadherin-like"/>
    <property type="match status" value="25"/>
</dbReference>
<dbReference type="Proteomes" id="UP000694620">
    <property type="component" value="Chromosome 11"/>
</dbReference>
<dbReference type="FunFam" id="2.60.40.60:FF:000001">
    <property type="entry name" value="Protocadherin alpha 2"/>
    <property type="match status" value="4"/>
</dbReference>
<feature type="domain" description="Cadherin" evidence="14">
    <location>
        <begin position="1019"/>
        <end position="1127"/>
    </location>
</feature>
<dbReference type="InterPro" id="IPR015919">
    <property type="entry name" value="Cadherin-like_sf"/>
</dbReference>
<keyword evidence="10 13" id="KW-0472">Membrane</keyword>
<keyword evidence="5" id="KW-0732">Signal</keyword>
<feature type="domain" description="Cadherin" evidence="14">
    <location>
        <begin position="2615"/>
        <end position="2724"/>
    </location>
</feature>
<feature type="domain" description="Cadherin" evidence="14">
    <location>
        <begin position="236"/>
        <end position="340"/>
    </location>
</feature>
<evidence type="ECO:0000256" key="3">
    <source>
        <dbReference type="ARBA" id="ARBA00022475"/>
    </source>
</evidence>
<comment type="subcellular location">
    <subcellularLocation>
        <location evidence="2">Cell membrane</location>
        <topology evidence="2">Single-pass type I membrane protein</topology>
    </subcellularLocation>
</comment>
<evidence type="ECO:0000256" key="8">
    <source>
        <dbReference type="ARBA" id="ARBA00022889"/>
    </source>
</evidence>
<keyword evidence="11" id="KW-0325">Glycoprotein</keyword>
<protein>
    <recommendedName>
        <fullName evidence="14">Cadherin domain-containing protein</fullName>
    </recommendedName>
</protein>
<dbReference type="Gene3D" id="2.60.40.60">
    <property type="entry name" value="Cadherins"/>
    <property type="match status" value="25"/>
</dbReference>
<feature type="domain" description="Cadherin" evidence="14">
    <location>
        <begin position="1622"/>
        <end position="1730"/>
    </location>
</feature>
<dbReference type="PROSITE" id="PS00232">
    <property type="entry name" value="CADHERIN_1"/>
    <property type="match status" value="15"/>
</dbReference>
<evidence type="ECO:0000256" key="6">
    <source>
        <dbReference type="ARBA" id="ARBA00022737"/>
    </source>
</evidence>
<feature type="domain" description="Cadherin" evidence="14">
    <location>
        <begin position="925"/>
        <end position="1018"/>
    </location>
</feature>
<dbReference type="InterPro" id="IPR002126">
    <property type="entry name" value="Cadherin-like_dom"/>
</dbReference>
<feature type="domain" description="Cadherin" evidence="14">
    <location>
        <begin position="128"/>
        <end position="235"/>
    </location>
</feature>
<evidence type="ECO:0000256" key="7">
    <source>
        <dbReference type="ARBA" id="ARBA00022837"/>
    </source>
</evidence>
<dbReference type="GO" id="GO:0007156">
    <property type="term" value="P:homophilic cell adhesion via plasma membrane adhesion molecules"/>
    <property type="evidence" value="ECO:0007669"/>
    <property type="project" value="InterPro"/>
</dbReference>
<dbReference type="Pfam" id="PF16492">
    <property type="entry name" value="Cadherin_C_2"/>
    <property type="match status" value="1"/>
</dbReference>
<feature type="domain" description="Cadherin" evidence="14">
    <location>
        <begin position="465"/>
        <end position="589"/>
    </location>
</feature>
<feature type="domain" description="Cadherin" evidence="14">
    <location>
        <begin position="1359"/>
        <end position="1437"/>
    </location>
</feature>
<evidence type="ECO:0000256" key="10">
    <source>
        <dbReference type="ARBA" id="ARBA00023136"/>
    </source>
</evidence>